<dbReference type="FunFam" id="3.40.1080.20:FF:000001">
    <property type="entry name" value="Acetyl-CoA hydrolase Ach1"/>
    <property type="match status" value="1"/>
</dbReference>
<evidence type="ECO:0000256" key="2">
    <source>
        <dbReference type="ARBA" id="ARBA00009632"/>
    </source>
</evidence>
<evidence type="ECO:0000313" key="9">
    <source>
        <dbReference type="Proteomes" id="UP000054007"/>
    </source>
</evidence>
<evidence type="ECO:0000256" key="1">
    <source>
        <dbReference type="ARBA" id="ARBA00001831"/>
    </source>
</evidence>
<dbReference type="EMBL" id="KN880512">
    <property type="protein sequence ID" value="KIY67997.1"/>
    <property type="molecule type" value="Genomic_DNA"/>
</dbReference>
<keyword evidence="9" id="KW-1185">Reference proteome</keyword>
<evidence type="ECO:0000256" key="5">
    <source>
        <dbReference type="ARBA" id="ARBA00029672"/>
    </source>
</evidence>
<organism evidence="8 9">
    <name type="scientific">Cylindrobasidium torrendii FP15055 ss-10</name>
    <dbReference type="NCBI Taxonomy" id="1314674"/>
    <lineage>
        <taxon>Eukaryota</taxon>
        <taxon>Fungi</taxon>
        <taxon>Dikarya</taxon>
        <taxon>Basidiomycota</taxon>
        <taxon>Agaricomycotina</taxon>
        <taxon>Agaricomycetes</taxon>
        <taxon>Agaricomycetidae</taxon>
        <taxon>Agaricales</taxon>
        <taxon>Marasmiineae</taxon>
        <taxon>Physalacriaceae</taxon>
        <taxon>Cylindrobasidium</taxon>
    </lineage>
</organism>
<dbReference type="GO" id="GO:0005739">
    <property type="term" value="C:mitochondrion"/>
    <property type="evidence" value="ECO:0007669"/>
    <property type="project" value="TreeGrafter"/>
</dbReference>
<dbReference type="FunFam" id="3.40.1080.10:FF:000003">
    <property type="entry name" value="Acetyl-coA hydrolase Ach1"/>
    <property type="match status" value="1"/>
</dbReference>
<sequence length="541" mass="59956">MKLTPTLRSAQVASAALKERVRRPGYLSKLKTPAELAPLFKNDDYIGWSGFTGVGYPKATPTAIADHVEANNLQDDPATKKKFNLFVGASVGPEVEDRWARLDMIARRYPHQVGKEIAKGINAGRINFADKHLSMFPQDLTYGYYSLKKKHGDPNKPLDWAIVEATAITEDGWIVPGMSVGATPELLQSAEKIIIEVNTLLPNLEGLHDINQSFLPPHRQPYLISHPSDRIGTTAIPIDPERVVAIVESRLADNTGVNAPETQWSRDIAQHLIEFLSDEVSAGRMPKSLLPLQSGIGNVANSIIGGLANGPFDQVQVWTEVLQDTFIQFFDSGKLEFATATSIRFSPDGFEHLLKNWETYKNRLVLRSQQVANSPEIIRRLGVIAMNTPLEVDIYAHANSTNALGSRMLNGLGGSADFLRNAKLSIMHTPSSRPSKTDPTGISCIVPFATHIDQTEHDLDVVVTEQGLADLRGLAPRERAPLIIQKCAHPDYRDILMEYYDRALHECLARGAGHQPHMLRNAFKMQTNLMDNGTMKIKNWD</sequence>
<dbReference type="InterPro" id="IPR026888">
    <property type="entry name" value="AcetylCoA_hyd_C"/>
</dbReference>
<dbReference type="GO" id="GO:0008775">
    <property type="term" value="F:acetate CoA-transferase activity"/>
    <property type="evidence" value="ECO:0007669"/>
    <property type="project" value="InterPro"/>
</dbReference>
<proteinExistence type="inferred from homology"/>
<dbReference type="EC" id="3.1.2.1" evidence="3"/>
<dbReference type="GO" id="GO:0003986">
    <property type="term" value="F:acetyl-CoA hydrolase activity"/>
    <property type="evidence" value="ECO:0007669"/>
    <property type="project" value="UniProtKB-EC"/>
</dbReference>
<evidence type="ECO:0000256" key="3">
    <source>
        <dbReference type="ARBA" id="ARBA00011920"/>
    </source>
</evidence>
<evidence type="ECO:0000256" key="4">
    <source>
        <dbReference type="ARBA" id="ARBA00017958"/>
    </source>
</evidence>
<dbReference type="InterPro" id="IPR037171">
    <property type="entry name" value="NagB/RpiA_transferase-like"/>
</dbReference>
<protein>
    <recommendedName>
        <fullName evidence="4">Acetyl-CoA hydrolase</fullName>
        <ecNumber evidence="3">3.1.2.1</ecNumber>
    </recommendedName>
    <alternativeName>
        <fullName evidence="5">Acetyl-CoA deacylase</fullName>
    </alternativeName>
</protein>
<evidence type="ECO:0000259" key="7">
    <source>
        <dbReference type="Pfam" id="PF13336"/>
    </source>
</evidence>
<dbReference type="OrthoDB" id="10250396at2759"/>
<dbReference type="InterPro" id="IPR003702">
    <property type="entry name" value="ActCoA_hydro_N"/>
</dbReference>
<dbReference type="SUPFAM" id="SSF100950">
    <property type="entry name" value="NagB/RpiA/CoA transferase-like"/>
    <property type="match status" value="2"/>
</dbReference>
<feature type="domain" description="Acetyl-CoA hydrolase/transferase N-terminal" evidence="6">
    <location>
        <begin position="25"/>
        <end position="248"/>
    </location>
</feature>
<evidence type="ECO:0000259" key="6">
    <source>
        <dbReference type="Pfam" id="PF02550"/>
    </source>
</evidence>
<dbReference type="InterPro" id="IPR046433">
    <property type="entry name" value="ActCoA_hydro"/>
</dbReference>
<dbReference type="STRING" id="1314674.A0A0D7BBT6"/>
<name>A0A0D7BBT6_9AGAR</name>
<dbReference type="Pfam" id="PF02550">
    <property type="entry name" value="AcetylCoA_hydro"/>
    <property type="match status" value="1"/>
</dbReference>
<feature type="domain" description="Acetyl-CoA hydrolase/transferase C-terminal" evidence="7">
    <location>
        <begin position="349"/>
        <end position="499"/>
    </location>
</feature>
<dbReference type="PANTHER" id="PTHR43609">
    <property type="entry name" value="ACETYL-COA HYDROLASE"/>
    <property type="match status" value="1"/>
</dbReference>
<reference evidence="8 9" key="1">
    <citation type="journal article" date="2015" name="Fungal Genet. Biol.">
        <title>Evolution of novel wood decay mechanisms in Agaricales revealed by the genome sequences of Fistulina hepatica and Cylindrobasidium torrendii.</title>
        <authorList>
            <person name="Floudas D."/>
            <person name="Held B.W."/>
            <person name="Riley R."/>
            <person name="Nagy L.G."/>
            <person name="Koehler G."/>
            <person name="Ransdell A.S."/>
            <person name="Younus H."/>
            <person name="Chow J."/>
            <person name="Chiniquy J."/>
            <person name="Lipzen A."/>
            <person name="Tritt A."/>
            <person name="Sun H."/>
            <person name="Haridas S."/>
            <person name="LaButti K."/>
            <person name="Ohm R.A."/>
            <person name="Kues U."/>
            <person name="Blanchette R.A."/>
            <person name="Grigoriev I.V."/>
            <person name="Minto R.E."/>
            <person name="Hibbett D.S."/>
        </authorList>
    </citation>
    <scope>NUCLEOTIDE SEQUENCE [LARGE SCALE GENOMIC DNA]</scope>
    <source>
        <strain evidence="8 9">FP15055 ss-10</strain>
    </source>
</reference>
<comment type="similarity">
    <text evidence="2">Belongs to the acetyl-CoA hydrolase/transferase family.</text>
</comment>
<dbReference type="Gene3D" id="3.40.1080.20">
    <property type="entry name" value="Acetyl-CoA hydrolase/transferase C-terminal domain"/>
    <property type="match status" value="1"/>
</dbReference>
<dbReference type="Proteomes" id="UP000054007">
    <property type="component" value="Unassembled WGS sequence"/>
</dbReference>
<dbReference type="AlphaFoldDB" id="A0A0D7BBT6"/>
<evidence type="ECO:0000313" key="8">
    <source>
        <dbReference type="EMBL" id="KIY67997.1"/>
    </source>
</evidence>
<dbReference type="Pfam" id="PF13336">
    <property type="entry name" value="AcetylCoA_hyd_C"/>
    <property type="match status" value="1"/>
</dbReference>
<dbReference type="Gene3D" id="3.40.1080.10">
    <property type="entry name" value="Glutaconate Coenzyme A-transferase"/>
    <property type="match status" value="1"/>
</dbReference>
<dbReference type="PANTHER" id="PTHR43609:SF1">
    <property type="entry name" value="ACETYL-COA HYDROLASE"/>
    <property type="match status" value="1"/>
</dbReference>
<dbReference type="GO" id="GO:0006083">
    <property type="term" value="P:acetate metabolic process"/>
    <property type="evidence" value="ECO:0007669"/>
    <property type="project" value="InterPro"/>
</dbReference>
<comment type="catalytic activity">
    <reaction evidence="1">
        <text>acetyl-CoA + H2O = acetate + CoA + H(+)</text>
        <dbReference type="Rhea" id="RHEA:20289"/>
        <dbReference type="ChEBI" id="CHEBI:15377"/>
        <dbReference type="ChEBI" id="CHEBI:15378"/>
        <dbReference type="ChEBI" id="CHEBI:30089"/>
        <dbReference type="ChEBI" id="CHEBI:57287"/>
        <dbReference type="ChEBI" id="CHEBI:57288"/>
        <dbReference type="EC" id="3.1.2.1"/>
    </reaction>
</comment>
<gene>
    <name evidence="8" type="ORF">CYLTODRAFT_375077</name>
</gene>
<accession>A0A0D7BBT6</accession>
<dbReference type="InterPro" id="IPR038460">
    <property type="entry name" value="AcetylCoA_hyd_C_sf"/>
</dbReference>